<evidence type="ECO:0000256" key="3">
    <source>
        <dbReference type="ARBA" id="ARBA00012438"/>
    </source>
</evidence>
<dbReference type="SMART" id="SM00388">
    <property type="entry name" value="HisKA"/>
    <property type="match status" value="1"/>
</dbReference>
<dbReference type="SMART" id="SM01079">
    <property type="entry name" value="CHASE"/>
    <property type="match status" value="1"/>
</dbReference>
<protein>
    <recommendedName>
        <fullName evidence="3">histidine kinase</fullName>
        <ecNumber evidence="3">2.7.13.3</ecNumber>
    </recommendedName>
</protein>
<feature type="domain" description="Histidine kinase" evidence="14">
    <location>
        <begin position="488"/>
        <end position="707"/>
    </location>
</feature>
<accession>A0ABX1TVM7</accession>
<keyword evidence="6 12" id="KW-0812">Transmembrane</keyword>
<dbReference type="PRINTS" id="PR00344">
    <property type="entry name" value="BCTRLSENSOR"/>
</dbReference>
<dbReference type="InterPro" id="IPR000014">
    <property type="entry name" value="PAS"/>
</dbReference>
<dbReference type="RefSeq" id="WP_169065749.1">
    <property type="nucleotide sequence ID" value="NZ_SPMY01000017.1"/>
</dbReference>
<evidence type="ECO:0000259" key="17">
    <source>
        <dbReference type="PROSITE" id="PS50113"/>
    </source>
</evidence>
<evidence type="ECO:0000256" key="5">
    <source>
        <dbReference type="ARBA" id="ARBA00022679"/>
    </source>
</evidence>
<feature type="signal peptide" evidence="13">
    <location>
        <begin position="1"/>
        <end position="24"/>
    </location>
</feature>
<evidence type="ECO:0000256" key="4">
    <source>
        <dbReference type="ARBA" id="ARBA00022553"/>
    </source>
</evidence>
<keyword evidence="7" id="KW-0418">Kinase</keyword>
<dbReference type="PROSITE" id="PS50109">
    <property type="entry name" value="HIS_KIN"/>
    <property type="match status" value="1"/>
</dbReference>
<gene>
    <name evidence="19" type="ORF">E4Q23_05700</name>
</gene>
<dbReference type="PANTHER" id="PTHR43047:SF72">
    <property type="entry name" value="OSMOSENSING HISTIDINE PROTEIN KINASE SLN1"/>
    <property type="match status" value="1"/>
</dbReference>
<dbReference type="InterPro" id="IPR006189">
    <property type="entry name" value="CHASE_dom"/>
</dbReference>
<feature type="domain" description="PAS" evidence="16">
    <location>
        <begin position="357"/>
        <end position="426"/>
    </location>
</feature>
<dbReference type="Proteomes" id="UP000749010">
    <property type="component" value="Unassembled WGS sequence"/>
</dbReference>
<evidence type="ECO:0000256" key="11">
    <source>
        <dbReference type="SAM" id="MobiDB-lite"/>
    </source>
</evidence>
<evidence type="ECO:0000259" key="14">
    <source>
        <dbReference type="PROSITE" id="PS50109"/>
    </source>
</evidence>
<dbReference type="CDD" id="cd00082">
    <property type="entry name" value="HisKA"/>
    <property type="match status" value="1"/>
</dbReference>
<dbReference type="InterPro" id="IPR036097">
    <property type="entry name" value="HisK_dim/P_sf"/>
</dbReference>
<dbReference type="InterPro" id="IPR042240">
    <property type="entry name" value="CHASE_sf"/>
</dbReference>
<dbReference type="SUPFAM" id="SSF55874">
    <property type="entry name" value="ATPase domain of HSP90 chaperone/DNA topoisomerase II/histidine kinase"/>
    <property type="match status" value="1"/>
</dbReference>
<dbReference type="Gene3D" id="1.10.287.130">
    <property type="match status" value="1"/>
</dbReference>
<dbReference type="CDD" id="cd00130">
    <property type="entry name" value="PAS"/>
    <property type="match status" value="1"/>
</dbReference>
<dbReference type="InterPro" id="IPR013767">
    <property type="entry name" value="PAS_fold"/>
</dbReference>
<keyword evidence="13" id="KW-0732">Signal</keyword>
<dbReference type="InterPro" id="IPR036890">
    <property type="entry name" value="HATPase_C_sf"/>
</dbReference>
<dbReference type="InterPro" id="IPR035965">
    <property type="entry name" value="PAS-like_dom_sf"/>
</dbReference>
<feature type="region of interest" description="Disordered" evidence="11">
    <location>
        <begin position="964"/>
        <end position="1002"/>
    </location>
</feature>
<evidence type="ECO:0000313" key="20">
    <source>
        <dbReference type="Proteomes" id="UP000749010"/>
    </source>
</evidence>
<dbReference type="PROSITE" id="PS50110">
    <property type="entry name" value="RESPONSE_REGULATORY"/>
    <property type="match status" value="2"/>
</dbReference>
<feature type="domain" description="Response regulatory" evidence="15">
    <location>
        <begin position="849"/>
        <end position="960"/>
    </location>
</feature>
<evidence type="ECO:0000259" key="18">
    <source>
        <dbReference type="PROSITE" id="PS50839"/>
    </source>
</evidence>
<feature type="domain" description="Response regulatory" evidence="15">
    <location>
        <begin position="724"/>
        <end position="840"/>
    </location>
</feature>
<dbReference type="Pfam" id="PF02518">
    <property type="entry name" value="HATPase_c"/>
    <property type="match status" value="1"/>
</dbReference>
<reference evidence="19 20" key="1">
    <citation type="submission" date="2019-03" db="EMBL/GenBank/DDBJ databases">
        <title>Metabolic reconstructions from genomes of highly enriched 'Candidatus Accumulibacter' and 'Candidatus Competibacter' bioreactor populations.</title>
        <authorList>
            <person name="Annavajhala M.K."/>
            <person name="Welles L."/>
            <person name="Abbas B."/>
            <person name="Sorokin D."/>
            <person name="Park H."/>
            <person name="Van Loosdrecht M."/>
            <person name="Chandran K."/>
        </authorList>
    </citation>
    <scope>NUCLEOTIDE SEQUENCE [LARGE SCALE GENOMIC DNA]</scope>
    <source>
        <strain evidence="19 20">SBR_S</strain>
    </source>
</reference>
<feature type="domain" description="PAC" evidence="17">
    <location>
        <begin position="434"/>
        <end position="484"/>
    </location>
</feature>
<dbReference type="InterPro" id="IPR005467">
    <property type="entry name" value="His_kinase_dom"/>
</dbReference>
<evidence type="ECO:0000256" key="10">
    <source>
        <dbReference type="PROSITE-ProRule" id="PRU00169"/>
    </source>
</evidence>
<dbReference type="InterPro" id="IPR003594">
    <property type="entry name" value="HATPase_dom"/>
</dbReference>
<comment type="catalytic activity">
    <reaction evidence="1">
        <text>ATP + protein L-histidine = ADP + protein N-phospho-L-histidine.</text>
        <dbReference type="EC" id="2.7.13.3"/>
    </reaction>
</comment>
<proteinExistence type="predicted"/>
<dbReference type="Gene3D" id="3.30.565.10">
    <property type="entry name" value="Histidine kinase-like ATPase, C-terminal domain"/>
    <property type="match status" value="1"/>
</dbReference>
<evidence type="ECO:0000313" key="19">
    <source>
        <dbReference type="EMBL" id="NMQ27293.1"/>
    </source>
</evidence>
<evidence type="ECO:0000256" key="6">
    <source>
        <dbReference type="ARBA" id="ARBA00022692"/>
    </source>
</evidence>
<dbReference type="EMBL" id="SPMY01000017">
    <property type="protein sequence ID" value="NMQ27293.1"/>
    <property type="molecule type" value="Genomic_DNA"/>
</dbReference>
<dbReference type="InterPro" id="IPR011006">
    <property type="entry name" value="CheY-like_superfamily"/>
</dbReference>
<feature type="domain" description="CHASE" evidence="18">
    <location>
        <begin position="71"/>
        <end position="235"/>
    </location>
</feature>
<dbReference type="PROSITE" id="PS50113">
    <property type="entry name" value="PAC"/>
    <property type="match status" value="1"/>
</dbReference>
<dbReference type="InterPro" id="IPR003661">
    <property type="entry name" value="HisK_dim/P_dom"/>
</dbReference>
<dbReference type="Gene3D" id="3.30.450.350">
    <property type="entry name" value="CHASE domain"/>
    <property type="match status" value="1"/>
</dbReference>
<dbReference type="EC" id="2.7.13.3" evidence="3"/>
<dbReference type="CDD" id="cd16922">
    <property type="entry name" value="HATPase_EvgS-ArcB-TorS-like"/>
    <property type="match status" value="1"/>
</dbReference>
<evidence type="ECO:0000259" key="16">
    <source>
        <dbReference type="PROSITE" id="PS50112"/>
    </source>
</evidence>
<evidence type="ECO:0000256" key="13">
    <source>
        <dbReference type="SAM" id="SignalP"/>
    </source>
</evidence>
<dbReference type="InterPro" id="IPR000700">
    <property type="entry name" value="PAS-assoc_C"/>
</dbReference>
<dbReference type="SMART" id="SM00387">
    <property type="entry name" value="HATPase_c"/>
    <property type="match status" value="1"/>
</dbReference>
<dbReference type="Pfam" id="PF00512">
    <property type="entry name" value="HisKA"/>
    <property type="match status" value="1"/>
</dbReference>
<dbReference type="SUPFAM" id="SSF47384">
    <property type="entry name" value="Homodimeric domain of signal transducing histidine kinase"/>
    <property type="match status" value="1"/>
</dbReference>
<keyword evidence="20" id="KW-1185">Reference proteome</keyword>
<dbReference type="SMART" id="SM00091">
    <property type="entry name" value="PAS"/>
    <property type="match status" value="1"/>
</dbReference>
<dbReference type="InterPro" id="IPR001789">
    <property type="entry name" value="Sig_transdc_resp-reg_receiver"/>
</dbReference>
<dbReference type="CDD" id="cd00156">
    <property type="entry name" value="REC"/>
    <property type="match status" value="1"/>
</dbReference>
<comment type="caution">
    <text evidence="19">The sequence shown here is derived from an EMBL/GenBank/DDBJ whole genome shotgun (WGS) entry which is preliminary data.</text>
</comment>
<evidence type="ECO:0000256" key="12">
    <source>
        <dbReference type="SAM" id="Phobius"/>
    </source>
</evidence>
<dbReference type="Pfam" id="PF00989">
    <property type="entry name" value="PAS"/>
    <property type="match status" value="1"/>
</dbReference>
<name>A0ABX1TVM7_9PROT</name>
<keyword evidence="9 12" id="KW-0472">Membrane</keyword>
<comment type="subcellular location">
    <subcellularLocation>
        <location evidence="2">Membrane</location>
    </subcellularLocation>
</comment>
<feature type="modified residue" description="4-aspartylphosphate" evidence="10">
    <location>
        <position position="897"/>
    </location>
</feature>
<dbReference type="SUPFAM" id="SSF55785">
    <property type="entry name" value="PYP-like sensor domain (PAS domain)"/>
    <property type="match status" value="1"/>
</dbReference>
<feature type="transmembrane region" description="Helical" evidence="12">
    <location>
        <begin position="315"/>
        <end position="333"/>
    </location>
</feature>
<dbReference type="Gene3D" id="3.30.450.20">
    <property type="entry name" value="PAS domain"/>
    <property type="match status" value="1"/>
</dbReference>
<dbReference type="Pfam" id="PF03924">
    <property type="entry name" value="CHASE"/>
    <property type="match status" value="1"/>
</dbReference>
<evidence type="ECO:0000259" key="15">
    <source>
        <dbReference type="PROSITE" id="PS50110"/>
    </source>
</evidence>
<keyword evidence="5" id="KW-0808">Transferase</keyword>
<evidence type="ECO:0000256" key="2">
    <source>
        <dbReference type="ARBA" id="ARBA00004370"/>
    </source>
</evidence>
<feature type="modified residue" description="4-aspartylphosphate" evidence="10">
    <location>
        <position position="773"/>
    </location>
</feature>
<dbReference type="SMART" id="SM00448">
    <property type="entry name" value="REC"/>
    <property type="match status" value="2"/>
</dbReference>
<dbReference type="PROSITE" id="PS50839">
    <property type="entry name" value="CHASE"/>
    <property type="match status" value="1"/>
</dbReference>
<evidence type="ECO:0000256" key="9">
    <source>
        <dbReference type="ARBA" id="ARBA00023136"/>
    </source>
</evidence>
<keyword evidence="8 12" id="KW-1133">Transmembrane helix</keyword>
<evidence type="ECO:0000256" key="1">
    <source>
        <dbReference type="ARBA" id="ARBA00000085"/>
    </source>
</evidence>
<keyword evidence="4 10" id="KW-0597">Phosphoprotein</keyword>
<feature type="chain" id="PRO_5045735896" description="histidine kinase" evidence="13">
    <location>
        <begin position="25"/>
        <end position="1002"/>
    </location>
</feature>
<dbReference type="PANTHER" id="PTHR43047">
    <property type="entry name" value="TWO-COMPONENT HISTIDINE PROTEIN KINASE"/>
    <property type="match status" value="1"/>
</dbReference>
<dbReference type="NCBIfam" id="TIGR00229">
    <property type="entry name" value="sensory_box"/>
    <property type="match status" value="1"/>
</dbReference>
<dbReference type="PROSITE" id="PS50112">
    <property type="entry name" value="PAS"/>
    <property type="match status" value="1"/>
</dbReference>
<dbReference type="SUPFAM" id="SSF52172">
    <property type="entry name" value="CheY-like"/>
    <property type="match status" value="2"/>
</dbReference>
<dbReference type="Pfam" id="PF00072">
    <property type="entry name" value="Response_reg"/>
    <property type="match status" value="2"/>
</dbReference>
<sequence>MAWFSMQRSAVLSLFAGLALTAWAAQWATGIAESEARQEFEQASAIRVLQLDKRLDAYEGVLRGLQGFFAGSAEVDRSEFHRYVARLELTERLPGFQVVGFARRVALAERAAFLAAVRADRHLVAEGYPAFALRPPGARPEYLAIEYTEPAQGNEAAMGLDMLSESARRGAAERARATGAAAATAPLILAQETGRQASFLLILPIYRNAAPIATMDERQEAFLGVVYAAFRMEDLARGIFGDDAQRLDLAVDDVGLVGTAAGGVADAQPLLRLSPSASKVEGAPYSSEMLLNFAGRQWRLRIAANAAPAAVQRTATVVLAGGALVSILLFALLQTFAGSRARALELADAMTHELRESEAHTRAVLDNTLDAIITIDERGLIESFNLAAEKLFGYATKDVLGHNVKMLMPAPYANAHDGYLRAYRQSGVRKIIGLGREVLGQSADGSCFPMELAVTEVVVNDRRRFIGLARDITERKKMEQLKNEFVSTVSHELRTPLTSIRGSLGLLEGGVGGQLPAPAKALIGIAANNCDRLVDLINDILDIERIASGRMSFQFATQPLLPLIEQALVANQGFAVQHEVRLELVARLAGARARIDADRFLQVLANLLSNAAKFSPPGKAVEVSLLRRGDCLRIEVADHGPGIPEAFRARIFEKFSQADGSTTRAKGGSGLGLSISKALVERMGGAIGFSSEPGQGARFWFELPEVMAESPSMIVPLASADAPRVLVCEDDAAVAQLLATVLKRAGYEVDLAASAAQAREYLGSRQYAAMTLDMALPDETGSDLLSSLRAAKGGFVVPVVVVSGSHDLATPALGGALAVVDWLDKPVDVQRLTAALKRAIHAPASRCARILHVEDDADLVHIVAAQFGSLAEINEARTLSTAKDELATRTFDVVILDLGLPDGSGLELLPVIQGLEHPPPVVVFSASDTATRVDVQQAVAASLVKSRTSNERLLQIVRELTQPAHAARAEESAAAAGVRRRPVTVDGEEQEKHDNKENDDER</sequence>
<evidence type="ECO:0000256" key="8">
    <source>
        <dbReference type="ARBA" id="ARBA00022989"/>
    </source>
</evidence>
<dbReference type="Gene3D" id="3.40.50.2300">
    <property type="match status" value="2"/>
</dbReference>
<evidence type="ECO:0000256" key="7">
    <source>
        <dbReference type="ARBA" id="ARBA00022777"/>
    </source>
</evidence>
<organism evidence="19 20">
    <name type="scientific">Candidatus Accumulibacter phosphatis</name>
    <dbReference type="NCBI Taxonomy" id="327160"/>
    <lineage>
        <taxon>Bacteria</taxon>
        <taxon>Pseudomonadati</taxon>
        <taxon>Pseudomonadota</taxon>
        <taxon>Betaproteobacteria</taxon>
        <taxon>Candidatus Accumulibacter</taxon>
    </lineage>
</organism>
<dbReference type="InterPro" id="IPR004358">
    <property type="entry name" value="Sig_transdc_His_kin-like_C"/>
</dbReference>